<evidence type="ECO:0008006" key="5">
    <source>
        <dbReference type="Google" id="ProtNLM"/>
    </source>
</evidence>
<evidence type="ECO:0000313" key="4">
    <source>
        <dbReference type="Proteomes" id="UP001218188"/>
    </source>
</evidence>
<name>A0AAD6SE30_9AGAR</name>
<feature type="transmembrane region" description="Helical" evidence="1">
    <location>
        <begin position="169"/>
        <end position="192"/>
    </location>
</feature>
<keyword evidence="1" id="KW-0472">Membrane</keyword>
<evidence type="ECO:0000256" key="1">
    <source>
        <dbReference type="SAM" id="Phobius"/>
    </source>
</evidence>
<keyword evidence="4" id="KW-1185">Reference proteome</keyword>
<comment type="caution">
    <text evidence="3">The sequence shown here is derived from an EMBL/GenBank/DDBJ whole genome shotgun (WGS) entry which is preliminary data.</text>
</comment>
<keyword evidence="1" id="KW-1133">Transmembrane helix</keyword>
<gene>
    <name evidence="3" type="ORF">C8F04DRAFT_1400076</name>
</gene>
<keyword evidence="2" id="KW-0732">Signal</keyword>
<accession>A0AAD6SE30</accession>
<evidence type="ECO:0000313" key="3">
    <source>
        <dbReference type="EMBL" id="KAJ7026281.1"/>
    </source>
</evidence>
<dbReference type="Proteomes" id="UP001218188">
    <property type="component" value="Unassembled WGS sequence"/>
</dbReference>
<sequence length="425" mass="45609">MVSRFAVVVVSLFLLLAFLEFGPAALQSYLYPDEVFDAPSPMHAKPIVVQNQLDPAYIHAQFLQIDIYSSEGAYYNDDDIDPPSLGLFMFIEPTVVGGTAALAMAGKPRSRRDLLFDRLLAADAGPPTPTSPPLVSDESNLLNASATILTALLPASRPKPFPLPLSPPTFTFVVVIFILISVSLVASVAHLCKLAKTFKASSPSSSPVLIVPTATKPVPSTENAHHQQSASATSCVTIVDSPPAQATPTAHAPPAIIVPAVLPTPAPHAPNISETHSKMIHETSADRTRVSDLPGAVLYQTSAHLHKTSVTERPRNPHVIYETAAPASFVSSTTNSVVYETPVPHAFQNRSGFSQPSAPAPSPFVIYSGSTIYLPFCAPLATLQGSPKDGVWPQCHRSRDLWRHRENVYPLRVGDTQGQGWGAWR</sequence>
<protein>
    <recommendedName>
        <fullName evidence="5">Transmembrane protein</fullName>
    </recommendedName>
</protein>
<proteinExistence type="predicted"/>
<dbReference type="EMBL" id="JARJCM010000140">
    <property type="protein sequence ID" value="KAJ7026281.1"/>
    <property type="molecule type" value="Genomic_DNA"/>
</dbReference>
<evidence type="ECO:0000256" key="2">
    <source>
        <dbReference type="SAM" id="SignalP"/>
    </source>
</evidence>
<feature type="signal peptide" evidence="2">
    <location>
        <begin position="1"/>
        <end position="24"/>
    </location>
</feature>
<feature type="chain" id="PRO_5042061526" description="Transmembrane protein" evidence="2">
    <location>
        <begin position="25"/>
        <end position="425"/>
    </location>
</feature>
<reference evidence="3" key="1">
    <citation type="submission" date="2023-03" db="EMBL/GenBank/DDBJ databases">
        <title>Massive genome expansion in bonnet fungi (Mycena s.s.) driven by repeated elements and novel gene families across ecological guilds.</title>
        <authorList>
            <consortium name="Lawrence Berkeley National Laboratory"/>
            <person name="Harder C.B."/>
            <person name="Miyauchi S."/>
            <person name="Viragh M."/>
            <person name="Kuo A."/>
            <person name="Thoen E."/>
            <person name="Andreopoulos B."/>
            <person name="Lu D."/>
            <person name="Skrede I."/>
            <person name="Drula E."/>
            <person name="Henrissat B."/>
            <person name="Morin E."/>
            <person name="Kohler A."/>
            <person name="Barry K."/>
            <person name="LaButti K."/>
            <person name="Morin E."/>
            <person name="Salamov A."/>
            <person name="Lipzen A."/>
            <person name="Mereny Z."/>
            <person name="Hegedus B."/>
            <person name="Baldrian P."/>
            <person name="Stursova M."/>
            <person name="Weitz H."/>
            <person name="Taylor A."/>
            <person name="Grigoriev I.V."/>
            <person name="Nagy L.G."/>
            <person name="Martin F."/>
            <person name="Kauserud H."/>
        </authorList>
    </citation>
    <scope>NUCLEOTIDE SEQUENCE</scope>
    <source>
        <strain evidence="3">CBHHK200</strain>
    </source>
</reference>
<keyword evidence="1" id="KW-0812">Transmembrane</keyword>
<organism evidence="3 4">
    <name type="scientific">Mycena alexandri</name>
    <dbReference type="NCBI Taxonomy" id="1745969"/>
    <lineage>
        <taxon>Eukaryota</taxon>
        <taxon>Fungi</taxon>
        <taxon>Dikarya</taxon>
        <taxon>Basidiomycota</taxon>
        <taxon>Agaricomycotina</taxon>
        <taxon>Agaricomycetes</taxon>
        <taxon>Agaricomycetidae</taxon>
        <taxon>Agaricales</taxon>
        <taxon>Marasmiineae</taxon>
        <taxon>Mycenaceae</taxon>
        <taxon>Mycena</taxon>
    </lineage>
</organism>
<dbReference type="AlphaFoldDB" id="A0AAD6SE30"/>